<protein>
    <submittedName>
        <fullName evidence="3">Uncharacterized protein</fullName>
    </submittedName>
</protein>
<feature type="region of interest" description="Disordered" evidence="1">
    <location>
        <begin position="94"/>
        <end position="134"/>
    </location>
</feature>
<accession>A0A7S3NGZ7</accession>
<feature type="transmembrane region" description="Helical" evidence="2">
    <location>
        <begin position="38"/>
        <end position="58"/>
    </location>
</feature>
<keyword evidence="2" id="KW-1133">Transmembrane helix</keyword>
<keyword evidence="2" id="KW-0472">Membrane</keyword>
<proteinExistence type="predicted"/>
<evidence type="ECO:0000256" key="2">
    <source>
        <dbReference type="SAM" id="Phobius"/>
    </source>
</evidence>
<organism evidence="3">
    <name type="scientific">Aureoumbra lagunensis</name>
    <dbReference type="NCBI Taxonomy" id="44058"/>
    <lineage>
        <taxon>Eukaryota</taxon>
        <taxon>Sar</taxon>
        <taxon>Stramenopiles</taxon>
        <taxon>Ochrophyta</taxon>
        <taxon>Pelagophyceae</taxon>
        <taxon>Pelagomonadales</taxon>
        <taxon>Aureoumbra</taxon>
    </lineage>
</organism>
<gene>
    <name evidence="3" type="ORF">ALAG00032_LOCUS383</name>
</gene>
<dbReference type="AlphaFoldDB" id="A0A7S3NGZ7"/>
<keyword evidence="2" id="KW-0812">Transmembrane</keyword>
<reference evidence="3" key="1">
    <citation type="submission" date="2021-01" db="EMBL/GenBank/DDBJ databases">
        <authorList>
            <person name="Corre E."/>
            <person name="Pelletier E."/>
            <person name="Niang G."/>
            <person name="Scheremetjew M."/>
            <person name="Finn R."/>
            <person name="Kale V."/>
            <person name="Holt S."/>
            <person name="Cochrane G."/>
            <person name="Meng A."/>
            <person name="Brown T."/>
            <person name="Cohen L."/>
        </authorList>
    </citation>
    <scope>NUCLEOTIDE SEQUENCE</scope>
    <source>
        <strain evidence="3">CCMP1510</strain>
    </source>
</reference>
<feature type="transmembrane region" description="Helical" evidence="2">
    <location>
        <begin position="64"/>
        <end position="84"/>
    </location>
</feature>
<feature type="compositionally biased region" description="Polar residues" evidence="1">
    <location>
        <begin position="94"/>
        <end position="104"/>
    </location>
</feature>
<evidence type="ECO:0000313" key="3">
    <source>
        <dbReference type="EMBL" id="CAE0359654.1"/>
    </source>
</evidence>
<evidence type="ECO:0000256" key="1">
    <source>
        <dbReference type="SAM" id="MobiDB-lite"/>
    </source>
</evidence>
<dbReference type="EMBL" id="HBIJ01000494">
    <property type="protein sequence ID" value="CAE0359654.1"/>
    <property type="molecule type" value="Transcribed_RNA"/>
</dbReference>
<name>A0A7S3NGZ7_9STRA</name>
<sequence>MQEEDRMSSCGKSYFRIEDIVCRTSTAWGLLPSENGKLLLAFWIFRHAIYFAIAYIIATRAKILWIPLAVFFLYVHLHKAWIFMRKVKEANDNKQVQYKKPQQASDEKSPQKSPETLKPTQDDHDIEMAVSTTA</sequence>